<dbReference type="EMBL" id="CAJZBQ010000032">
    <property type="protein sequence ID" value="CAG9322723.1"/>
    <property type="molecule type" value="Genomic_DNA"/>
</dbReference>
<dbReference type="PROSITE" id="PS51421">
    <property type="entry name" value="RAS"/>
    <property type="match status" value="1"/>
</dbReference>
<protein>
    <recommendedName>
        <fullName evidence="4">GTP-binding protein</fullName>
    </recommendedName>
</protein>
<name>A0AAU9JPA2_9CILI</name>
<evidence type="ECO:0000313" key="3">
    <source>
        <dbReference type="Proteomes" id="UP001162131"/>
    </source>
</evidence>
<comment type="caution">
    <text evidence="2">The sequence shown here is derived from an EMBL/GenBank/DDBJ whole genome shotgun (WGS) entry which is preliminary data.</text>
</comment>
<keyword evidence="3" id="KW-1185">Reference proteome</keyword>
<accession>A0AAU9JPA2</accession>
<sequence>MSQNLIKPGFDVLVFGDENVGKSAILNKYCAGDFEINSEIQRLESKNCNERHKIIQANHENMQVSLWEYQNWAMHGMLPLFFGKPYAIIFCYDVTNRKSFKNISNWISKFDERLIKNFTGILVGNKSDLPRERGVSYNEGKKLAEKLGLLFMETSAEYSKNIDEIFNILLRILALNFDR</sequence>
<dbReference type="FunFam" id="3.40.50.300:FF:001447">
    <property type="entry name" value="Ras-related protein Rab-1B"/>
    <property type="match status" value="1"/>
</dbReference>
<dbReference type="PRINTS" id="PR00449">
    <property type="entry name" value="RASTRNSFRMNG"/>
</dbReference>
<dbReference type="SMART" id="SM00174">
    <property type="entry name" value="RHO"/>
    <property type="match status" value="1"/>
</dbReference>
<dbReference type="PROSITE" id="PS51419">
    <property type="entry name" value="RAB"/>
    <property type="match status" value="1"/>
</dbReference>
<dbReference type="SUPFAM" id="SSF52540">
    <property type="entry name" value="P-loop containing nucleoside triphosphate hydrolases"/>
    <property type="match status" value="1"/>
</dbReference>
<evidence type="ECO:0000256" key="1">
    <source>
        <dbReference type="ARBA" id="ARBA00022741"/>
    </source>
</evidence>
<organism evidence="2 3">
    <name type="scientific">Blepharisma stoltei</name>
    <dbReference type="NCBI Taxonomy" id="1481888"/>
    <lineage>
        <taxon>Eukaryota</taxon>
        <taxon>Sar</taxon>
        <taxon>Alveolata</taxon>
        <taxon>Ciliophora</taxon>
        <taxon>Postciliodesmatophora</taxon>
        <taxon>Heterotrichea</taxon>
        <taxon>Heterotrichida</taxon>
        <taxon>Blepharismidae</taxon>
        <taxon>Blepharisma</taxon>
    </lineage>
</organism>
<dbReference type="InterPro" id="IPR027417">
    <property type="entry name" value="P-loop_NTPase"/>
</dbReference>
<evidence type="ECO:0000313" key="2">
    <source>
        <dbReference type="EMBL" id="CAG9322723.1"/>
    </source>
</evidence>
<dbReference type="SMART" id="SM00175">
    <property type="entry name" value="RAB"/>
    <property type="match status" value="1"/>
</dbReference>
<dbReference type="SMART" id="SM00173">
    <property type="entry name" value="RAS"/>
    <property type="match status" value="1"/>
</dbReference>
<dbReference type="PANTHER" id="PTHR47978">
    <property type="match status" value="1"/>
</dbReference>
<dbReference type="Gene3D" id="3.40.50.300">
    <property type="entry name" value="P-loop containing nucleotide triphosphate hydrolases"/>
    <property type="match status" value="1"/>
</dbReference>
<reference evidence="2" key="1">
    <citation type="submission" date="2021-09" db="EMBL/GenBank/DDBJ databases">
        <authorList>
            <consortium name="AG Swart"/>
            <person name="Singh M."/>
            <person name="Singh A."/>
            <person name="Seah K."/>
            <person name="Emmerich C."/>
        </authorList>
    </citation>
    <scope>NUCLEOTIDE SEQUENCE</scope>
    <source>
        <strain evidence="2">ATCC30299</strain>
    </source>
</reference>
<proteinExistence type="predicted"/>
<dbReference type="GO" id="GO:0003924">
    <property type="term" value="F:GTPase activity"/>
    <property type="evidence" value="ECO:0007669"/>
    <property type="project" value="InterPro"/>
</dbReference>
<dbReference type="AlphaFoldDB" id="A0AAU9JPA2"/>
<evidence type="ECO:0008006" key="4">
    <source>
        <dbReference type="Google" id="ProtNLM"/>
    </source>
</evidence>
<dbReference type="GO" id="GO:0005525">
    <property type="term" value="F:GTP binding"/>
    <property type="evidence" value="ECO:0007669"/>
    <property type="project" value="InterPro"/>
</dbReference>
<dbReference type="CDD" id="cd00154">
    <property type="entry name" value="Rab"/>
    <property type="match status" value="1"/>
</dbReference>
<dbReference type="InterPro" id="IPR001806">
    <property type="entry name" value="Small_GTPase"/>
</dbReference>
<gene>
    <name evidence="2" type="ORF">BSTOLATCC_MIC31839</name>
</gene>
<dbReference type="Proteomes" id="UP001162131">
    <property type="component" value="Unassembled WGS sequence"/>
</dbReference>
<dbReference type="Pfam" id="PF00071">
    <property type="entry name" value="Ras"/>
    <property type="match status" value="1"/>
</dbReference>
<keyword evidence="1" id="KW-0547">Nucleotide-binding</keyword>